<dbReference type="GO" id="GO:0005829">
    <property type="term" value="C:cytosol"/>
    <property type="evidence" value="ECO:0007669"/>
    <property type="project" value="TreeGrafter"/>
</dbReference>
<keyword evidence="2" id="KW-0315">Glutamine amidotransferase</keyword>
<dbReference type="GO" id="GO:0016740">
    <property type="term" value="F:transferase activity"/>
    <property type="evidence" value="ECO:0007669"/>
    <property type="project" value="UniProtKB-KW"/>
</dbReference>
<dbReference type="PANTHER" id="PTHR42695:SF5">
    <property type="entry name" value="GLUTAMINE AMIDOTRANSFERASE YLR126C-RELATED"/>
    <property type="match status" value="1"/>
</dbReference>
<gene>
    <name evidence="2" type="ORF">SAMN04515671_3403</name>
</gene>
<dbReference type="AlphaFoldDB" id="A0A1H0R5A1"/>
<dbReference type="Gene3D" id="3.40.50.880">
    <property type="match status" value="1"/>
</dbReference>
<proteinExistence type="predicted"/>
<sequence length="242" mass="25845">MLQHDPSDPLLLMGDWLTEAGATVDVRRLFAGEELPADLTGYDALISLGGEMGAYDDDVAPWLPATKAMLAAAVAQRTPTLAICLGSQLLAVATGGAVTRGEDGPEIGAYLTAKRDAAEADPLFDALPMTPDVMHYHYDVVSSLPPGAVLLLSSTGYPNQAWRIGPAAWALQFHIEPSADDLRAWGRTEGREAVGRLGPVLDQAEDAMGTVWRDFVARFVRFAAQPADEPHLLGHRLPIHGS</sequence>
<dbReference type="InterPro" id="IPR044992">
    <property type="entry name" value="ChyE-like"/>
</dbReference>
<dbReference type="EMBL" id="LT629710">
    <property type="protein sequence ID" value="SDP24657.1"/>
    <property type="molecule type" value="Genomic_DNA"/>
</dbReference>
<dbReference type="STRING" id="1090615.SAMN04515671_3403"/>
<name>A0A1H0R5A1_9ACTN</name>
<dbReference type="SUPFAM" id="SSF52317">
    <property type="entry name" value="Class I glutamine amidotransferase-like"/>
    <property type="match status" value="1"/>
</dbReference>
<feature type="domain" description="Glutamine amidotransferase" evidence="1">
    <location>
        <begin position="19"/>
        <end position="176"/>
    </location>
</feature>
<dbReference type="PANTHER" id="PTHR42695">
    <property type="entry name" value="GLUTAMINE AMIDOTRANSFERASE YLR126C-RELATED"/>
    <property type="match status" value="1"/>
</dbReference>
<dbReference type="InterPro" id="IPR029062">
    <property type="entry name" value="Class_I_gatase-like"/>
</dbReference>
<evidence type="ECO:0000313" key="3">
    <source>
        <dbReference type="Proteomes" id="UP000198741"/>
    </source>
</evidence>
<dbReference type="Pfam" id="PF00117">
    <property type="entry name" value="GATase"/>
    <property type="match status" value="1"/>
</dbReference>
<keyword evidence="2" id="KW-0808">Transferase</keyword>
<keyword evidence="3" id="KW-1185">Reference proteome</keyword>
<evidence type="ECO:0000313" key="2">
    <source>
        <dbReference type="EMBL" id="SDP24657.1"/>
    </source>
</evidence>
<organism evidence="2 3">
    <name type="scientific">Nakamurella panacisegetis</name>
    <dbReference type="NCBI Taxonomy" id="1090615"/>
    <lineage>
        <taxon>Bacteria</taxon>
        <taxon>Bacillati</taxon>
        <taxon>Actinomycetota</taxon>
        <taxon>Actinomycetes</taxon>
        <taxon>Nakamurellales</taxon>
        <taxon>Nakamurellaceae</taxon>
        <taxon>Nakamurella</taxon>
    </lineage>
</organism>
<protein>
    <submittedName>
        <fullName evidence="2">GMP synthase-Glutamine amidotransferase</fullName>
    </submittedName>
</protein>
<evidence type="ECO:0000259" key="1">
    <source>
        <dbReference type="Pfam" id="PF00117"/>
    </source>
</evidence>
<dbReference type="InterPro" id="IPR017926">
    <property type="entry name" value="GATASE"/>
</dbReference>
<dbReference type="PROSITE" id="PS51273">
    <property type="entry name" value="GATASE_TYPE_1"/>
    <property type="match status" value="1"/>
</dbReference>
<dbReference type="CDD" id="cd01741">
    <property type="entry name" value="GATase1_1"/>
    <property type="match status" value="1"/>
</dbReference>
<accession>A0A1H0R5A1</accession>
<reference evidence="2 3" key="1">
    <citation type="submission" date="2016-10" db="EMBL/GenBank/DDBJ databases">
        <authorList>
            <person name="de Groot N.N."/>
        </authorList>
    </citation>
    <scope>NUCLEOTIDE SEQUENCE [LARGE SCALE GENOMIC DNA]</scope>
    <source>
        <strain evidence="3">P4-7,KCTC 19426,CECT 7604</strain>
    </source>
</reference>
<dbReference type="Proteomes" id="UP000198741">
    <property type="component" value="Chromosome I"/>
</dbReference>